<dbReference type="InterPro" id="IPR000618">
    <property type="entry name" value="Insect_cuticle"/>
</dbReference>
<dbReference type="OrthoDB" id="6436078at2759"/>
<dbReference type="GO" id="GO:0062129">
    <property type="term" value="C:chitin-based extracellular matrix"/>
    <property type="evidence" value="ECO:0007669"/>
    <property type="project" value="TreeGrafter"/>
</dbReference>
<dbReference type="AlphaFoldDB" id="A0A4Y2CTV7"/>
<dbReference type="PRINTS" id="PR00947">
    <property type="entry name" value="CUTICLE"/>
</dbReference>
<proteinExistence type="predicted"/>
<feature type="region of interest" description="Disordered" evidence="2">
    <location>
        <begin position="135"/>
        <end position="159"/>
    </location>
</feature>
<dbReference type="EMBL" id="BGPR01000248">
    <property type="protein sequence ID" value="GBM07870.1"/>
    <property type="molecule type" value="Genomic_DNA"/>
</dbReference>
<dbReference type="InterPro" id="IPR050468">
    <property type="entry name" value="Cuticle_Struct_Prot"/>
</dbReference>
<accession>A0A4Y2CTV7</accession>
<name>A0A4Y2CTV7_ARAVE</name>
<dbReference type="PROSITE" id="PS51155">
    <property type="entry name" value="CHIT_BIND_RR_2"/>
    <property type="match status" value="1"/>
</dbReference>
<evidence type="ECO:0000313" key="3">
    <source>
        <dbReference type="EMBL" id="GBM07870.1"/>
    </source>
</evidence>
<evidence type="ECO:0000313" key="4">
    <source>
        <dbReference type="Proteomes" id="UP000499080"/>
    </source>
</evidence>
<keyword evidence="1" id="KW-0193">Cuticle</keyword>
<feature type="compositionally biased region" description="Low complexity" evidence="2">
    <location>
        <begin position="135"/>
        <end position="146"/>
    </location>
</feature>
<sequence>MSTFSENTPLKINNQSVDVTLNYSILVFHDNIGMRKEERYEICESSAAHLGYGRVVPIPAGGRVQYQLIHRDSYQFGYDTGTGPSQSFREETRDSGGTVRGRYGYIDPLGTLRIVDYMADHTGFHILSSVQLTAETAPTTPRPTLKTTRRPRDPIQLPFLGAIPPFLPRQK</sequence>
<dbReference type="Proteomes" id="UP000499080">
    <property type="component" value="Unassembled WGS sequence"/>
</dbReference>
<dbReference type="GO" id="GO:0008010">
    <property type="term" value="F:structural constituent of chitin-based larval cuticle"/>
    <property type="evidence" value="ECO:0007669"/>
    <property type="project" value="TreeGrafter"/>
</dbReference>
<protein>
    <recommendedName>
        <fullName evidence="5">Cuticle protein 6</fullName>
    </recommendedName>
</protein>
<dbReference type="Pfam" id="PF00379">
    <property type="entry name" value="Chitin_bind_4"/>
    <property type="match status" value="1"/>
</dbReference>
<gene>
    <name evidence="3" type="ORF">AVEN_96489_1</name>
</gene>
<evidence type="ECO:0000256" key="1">
    <source>
        <dbReference type="PROSITE-ProRule" id="PRU00497"/>
    </source>
</evidence>
<keyword evidence="4" id="KW-1185">Reference proteome</keyword>
<reference evidence="3 4" key="1">
    <citation type="journal article" date="2019" name="Sci. Rep.">
        <title>Orb-weaving spider Araneus ventricosus genome elucidates the spidroin gene catalogue.</title>
        <authorList>
            <person name="Kono N."/>
            <person name="Nakamura H."/>
            <person name="Ohtoshi R."/>
            <person name="Moran D.A.P."/>
            <person name="Shinohara A."/>
            <person name="Yoshida Y."/>
            <person name="Fujiwara M."/>
            <person name="Mori M."/>
            <person name="Tomita M."/>
            <person name="Arakawa K."/>
        </authorList>
    </citation>
    <scope>NUCLEOTIDE SEQUENCE [LARGE SCALE GENOMIC DNA]</scope>
</reference>
<evidence type="ECO:0008006" key="5">
    <source>
        <dbReference type="Google" id="ProtNLM"/>
    </source>
</evidence>
<organism evidence="3 4">
    <name type="scientific">Araneus ventricosus</name>
    <name type="common">Orbweaver spider</name>
    <name type="synonym">Epeira ventricosa</name>
    <dbReference type="NCBI Taxonomy" id="182803"/>
    <lineage>
        <taxon>Eukaryota</taxon>
        <taxon>Metazoa</taxon>
        <taxon>Ecdysozoa</taxon>
        <taxon>Arthropoda</taxon>
        <taxon>Chelicerata</taxon>
        <taxon>Arachnida</taxon>
        <taxon>Araneae</taxon>
        <taxon>Araneomorphae</taxon>
        <taxon>Entelegynae</taxon>
        <taxon>Araneoidea</taxon>
        <taxon>Araneidae</taxon>
        <taxon>Araneus</taxon>
    </lineage>
</organism>
<dbReference type="PANTHER" id="PTHR10380">
    <property type="entry name" value="CUTICLE PROTEIN"/>
    <property type="match status" value="1"/>
</dbReference>
<comment type="caution">
    <text evidence="3">The sequence shown here is derived from an EMBL/GenBank/DDBJ whole genome shotgun (WGS) entry which is preliminary data.</text>
</comment>
<evidence type="ECO:0000256" key="2">
    <source>
        <dbReference type="SAM" id="MobiDB-lite"/>
    </source>
</evidence>